<dbReference type="InterPro" id="IPR032675">
    <property type="entry name" value="LRR_dom_sf"/>
</dbReference>
<organism evidence="1 2">
    <name type="scientific">Ceriporiopsis subvermispora (strain B)</name>
    <name type="common">White-rot fungus</name>
    <name type="synonym">Gelatoporia subvermispora</name>
    <dbReference type="NCBI Taxonomy" id="914234"/>
    <lineage>
        <taxon>Eukaryota</taxon>
        <taxon>Fungi</taxon>
        <taxon>Dikarya</taxon>
        <taxon>Basidiomycota</taxon>
        <taxon>Agaricomycotina</taxon>
        <taxon>Agaricomycetes</taxon>
        <taxon>Polyporales</taxon>
        <taxon>Gelatoporiaceae</taxon>
        <taxon>Gelatoporia</taxon>
    </lineage>
</organism>
<evidence type="ECO:0000313" key="2">
    <source>
        <dbReference type="Proteomes" id="UP000016930"/>
    </source>
</evidence>
<keyword evidence="2" id="KW-1185">Reference proteome</keyword>
<dbReference type="HOGENOM" id="CLU_036316_5_0_1"/>
<dbReference type="AlphaFoldDB" id="M2RG96"/>
<proteinExistence type="predicted"/>
<gene>
    <name evidence="1" type="ORF">CERSUDRAFT_114108</name>
</gene>
<sequence>MDWSQKIPPETTDRIIDHLHYDRPTLRHCALVCHAWLPASRFHLFYTVTVSGVRIFASEKLVESAPWVAYCVRDLKLTGTIIPQNKDPEAPLVPIVTKFTHLRSLHLYWTLQRFPSPSLLTHLSSITELVFVNVRFVNNCERLAKFIALFPYLQKLIIRTISSELPPREQMIGADELVAVLSRSSIRKLLVGGMHSTIASALCRASLPHLTHFARIRVYSKAPAEHAMYVALSPSLREVSLDVTGWTKPDIDDTDYMRLIEPCPTGLPTLRIIGLPSQLAVAARVFGDIVQPRFATTHLHLICPEAFSQSKDQIIQEIQDLANVLQADWTRTTRILVCFAGRIMDERQLGARTEGIAKQIFADLLKRGTVQLQFVSDLMEAIDRELVLEPNMPQ</sequence>
<name>M2RG96_CERS8</name>
<reference evidence="1 2" key="1">
    <citation type="journal article" date="2012" name="Proc. Natl. Acad. Sci. U.S.A.">
        <title>Comparative genomics of Ceriporiopsis subvermispora and Phanerochaete chrysosporium provide insight into selective ligninolysis.</title>
        <authorList>
            <person name="Fernandez-Fueyo E."/>
            <person name="Ruiz-Duenas F.J."/>
            <person name="Ferreira P."/>
            <person name="Floudas D."/>
            <person name="Hibbett D.S."/>
            <person name="Canessa P."/>
            <person name="Larrondo L.F."/>
            <person name="James T.Y."/>
            <person name="Seelenfreund D."/>
            <person name="Lobos S."/>
            <person name="Polanco R."/>
            <person name="Tello M."/>
            <person name="Honda Y."/>
            <person name="Watanabe T."/>
            <person name="Watanabe T."/>
            <person name="Ryu J.S."/>
            <person name="Kubicek C.P."/>
            <person name="Schmoll M."/>
            <person name="Gaskell J."/>
            <person name="Hammel K.E."/>
            <person name="St John F.J."/>
            <person name="Vanden Wymelenberg A."/>
            <person name="Sabat G."/>
            <person name="Splinter BonDurant S."/>
            <person name="Syed K."/>
            <person name="Yadav J.S."/>
            <person name="Doddapaneni H."/>
            <person name="Subramanian V."/>
            <person name="Lavin J.L."/>
            <person name="Oguiza J.A."/>
            <person name="Perez G."/>
            <person name="Pisabarro A.G."/>
            <person name="Ramirez L."/>
            <person name="Santoyo F."/>
            <person name="Master E."/>
            <person name="Coutinho P.M."/>
            <person name="Henrissat B."/>
            <person name="Lombard V."/>
            <person name="Magnuson J.K."/>
            <person name="Kuees U."/>
            <person name="Hori C."/>
            <person name="Igarashi K."/>
            <person name="Samejima M."/>
            <person name="Held B.W."/>
            <person name="Barry K.W."/>
            <person name="LaButti K.M."/>
            <person name="Lapidus A."/>
            <person name="Lindquist E.A."/>
            <person name="Lucas S.M."/>
            <person name="Riley R."/>
            <person name="Salamov A.A."/>
            <person name="Hoffmeister D."/>
            <person name="Schwenk D."/>
            <person name="Hadar Y."/>
            <person name="Yarden O."/>
            <person name="de Vries R.P."/>
            <person name="Wiebenga A."/>
            <person name="Stenlid J."/>
            <person name="Eastwood D."/>
            <person name="Grigoriev I.V."/>
            <person name="Berka R.M."/>
            <person name="Blanchette R.A."/>
            <person name="Kersten P."/>
            <person name="Martinez A.T."/>
            <person name="Vicuna R."/>
            <person name="Cullen D."/>
        </authorList>
    </citation>
    <scope>NUCLEOTIDE SEQUENCE [LARGE SCALE GENOMIC DNA]</scope>
    <source>
        <strain evidence="1 2">B</strain>
    </source>
</reference>
<dbReference type="Proteomes" id="UP000016930">
    <property type="component" value="Unassembled WGS sequence"/>
</dbReference>
<dbReference type="EMBL" id="KB445796">
    <property type="protein sequence ID" value="EMD37467.1"/>
    <property type="molecule type" value="Genomic_DNA"/>
</dbReference>
<accession>M2RG96</accession>
<evidence type="ECO:0000313" key="1">
    <source>
        <dbReference type="EMBL" id="EMD37467.1"/>
    </source>
</evidence>
<evidence type="ECO:0008006" key="3">
    <source>
        <dbReference type="Google" id="ProtNLM"/>
    </source>
</evidence>
<dbReference type="OrthoDB" id="2793270at2759"/>
<dbReference type="Gene3D" id="3.80.10.10">
    <property type="entry name" value="Ribonuclease Inhibitor"/>
    <property type="match status" value="1"/>
</dbReference>
<protein>
    <recommendedName>
        <fullName evidence="3">F-box domain-containing protein</fullName>
    </recommendedName>
</protein>